<reference evidence="1 2" key="1">
    <citation type="submission" date="2018-07" db="EMBL/GenBank/DDBJ databases">
        <title>The draft genome of Phyllobacterium salinisoli.</title>
        <authorList>
            <person name="Liu L."/>
            <person name="Li L."/>
            <person name="Zhang X."/>
            <person name="Liang L."/>
        </authorList>
    </citation>
    <scope>NUCLEOTIDE SEQUENCE [LARGE SCALE GENOMIC DNA]</scope>
    <source>
        <strain evidence="1 2">LLAN61</strain>
    </source>
</reference>
<dbReference type="AlphaFoldDB" id="A0A368JZH4"/>
<proteinExistence type="predicted"/>
<keyword evidence="2" id="KW-1185">Reference proteome</keyword>
<evidence type="ECO:0000313" key="2">
    <source>
        <dbReference type="Proteomes" id="UP000253420"/>
    </source>
</evidence>
<dbReference type="Proteomes" id="UP000253420">
    <property type="component" value="Unassembled WGS sequence"/>
</dbReference>
<name>A0A368JZH4_9HYPH</name>
<sequence>MRGMVLGRFAFAAFCLCLTFTLPEQTTAIASGGAARSDGSGNHIKVLDHGLCCLIRRPADAQGRHRPGQSR</sequence>
<gene>
    <name evidence="1" type="ORF">DUT91_23170</name>
</gene>
<comment type="caution">
    <text evidence="1">The sequence shown here is derived from an EMBL/GenBank/DDBJ whole genome shotgun (WGS) entry which is preliminary data.</text>
</comment>
<accession>A0A368JZH4</accession>
<organism evidence="1 2">
    <name type="scientific">Phyllobacterium salinisoli</name>
    <dbReference type="NCBI Taxonomy" id="1899321"/>
    <lineage>
        <taxon>Bacteria</taxon>
        <taxon>Pseudomonadati</taxon>
        <taxon>Pseudomonadota</taxon>
        <taxon>Alphaproteobacteria</taxon>
        <taxon>Hyphomicrobiales</taxon>
        <taxon>Phyllobacteriaceae</taxon>
        <taxon>Phyllobacterium</taxon>
    </lineage>
</organism>
<dbReference type="EMBL" id="QOZG01000024">
    <property type="protein sequence ID" value="RCS21572.1"/>
    <property type="molecule type" value="Genomic_DNA"/>
</dbReference>
<evidence type="ECO:0000313" key="1">
    <source>
        <dbReference type="EMBL" id="RCS21572.1"/>
    </source>
</evidence>
<protein>
    <submittedName>
        <fullName evidence="1">Uncharacterized protein</fullName>
    </submittedName>
</protein>